<comment type="caution">
    <text evidence="1">The sequence shown here is derived from an EMBL/GenBank/DDBJ whole genome shotgun (WGS) entry which is preliminary data.</text>
</comment>
<organism evidence="1 2">
    <name type="scientific">Bacillus cereus</name>
    <dbReference type="NCBI Taxonomy" id="1396"/>
    <lineage>
        <taxon>Bacteria</taxon>
        <taxon>Bacillati</taxon>
        <taxon>Bacillota</taxon>
        <taxon>Bacilli</taxon>
        <taxon>Bacillales</taxon>
        <taxon>Bacillaceae</taxon>
        <taxon>Bacillus</taxon>
        <taxon>Bacillus cereus group</taxon>
    </lineage>
</organism>
<dbReference type="AlphaFoldDB" id="A0A2A8LIQ1"/>
<gene>
    <name evidence="1" type="ORF">CN491_24040</name>
</gene>
<accession>A0A2A8LIQ1</accession>
<protein>
    <recommendedName>
        <fullName evidence="3">Bacteriocin</fullName>
    </recommendedName>
</protein>
<reference evidence="1 2" key="1">
    <citation type="submission" date="2017-09" db="EMBL/GenBank/DDBJ databases">
        <title>Large-scale bioinformatics analysis of Bacillus genomes uncovers conserved roles of natural products in bacterial physiology.</title>
        <authorList>
            <consortium name="Agbiome Team Llc"/>
            <person name="Bleich R.M."/>
            <person name="Grubbs K.J."/>
            <person name="Santa Maria K.C."/>
            <person name="Allen S.E."/>
            <person name="Farag S."/>
            <person name="Shank E.A."/>
            <person name="Bowers A."/>
        </authorList>
    </citation>
    <scope>NUCLEOTIDE SEQUENCE [LARGE SCALE GENOMIC DNA]</scope>
    <source>
        <strain evidence="1 2">AFS002368</strain>
    </source>
</reference>
<dbReference type="EMBL" id="NTZF01000034">
    <property type="protein sequence ID" value="PES90505.1"/>
    <property type="molecule type" value="Genomic_DNA"/>
</dbReference>
<proteinExistence type="predicted"/>
<evidence type="ECO:0008006" key="3">
    <source>
        <dbReference type="Google" id="ProtNLM"/>
    </source>
</evidence>
<dbReference type="Proteomes" id="UP000220900">
    <property type="component" value="Unassembled WGS sequence"/>
</dbReference>
<name>A0A2A8LIQ1_BACCE</name>
<dbReference type="RefSeq" id="WP_098269480.1">
    <property type="nucleotide sequence ID" value="NZ_JAVIVZ010000026.1"/>
</dbReference>
<evidence type="ECO:0000313" key="1">
    <source>
        <dbReference type="EMBL" id="PES90505.1"/>
    </source>
</evidence>
<evidence type="ECO:0000313" key="2">
    <source>
        <dbReference type="Proteomes" id="UP000220900"/>
    </source>
</evidence>
<sequence length="71" mass="6822">MKLETLTEKEMLEISAGGMDRCVAGIAAGAGAGFISGSGKTWALGPYGVIYGGGAGALIGGVLGGMGACNK</sequence>